<organism evidence="1 2">
    <name type="scientific">Chelydra serpentina</name>
    <name type="common">Snapping turtle</name>
    <name type="synonym">Testudo serpentina</name>
    <dbReference type="NCBI Taxonomy" id="8475"/>
    <lineage>
        <taxon>Eukaryota</taxon>
        <taxon>Metazoa</taxon>
        <taxon>Chordata</taxon>
        <taxon>Craniata</taxon>
        <taxon>Vertebrata</taxon>
        <taxon>Euteleostomi</taxon>
        <taxon>Archelosauria</taxon>
        <taxon>Testudinata</taxon>
        <taxon>Testudines</taxon>
        <taxon>Cryptodira</taxon>
        <taxon>Durocryptodira</taxon>
        <taxon>Americhelydia</taxon>
        <taxon>Chelydroidea</taxon>
        <taxon>Chelydridae</taxon>
        <taxon>Chelydra</taxon>
    </lineage>
</organism>
<evidence type="ECO:0000313" key="1">
    <source>
        <dbReference type="EMBL" id="KAG6926683.1"/>
    </source>
</evidence>
<name>A0A8T1SDI9_CHESE</name>
<evidence type="ECO:0000313" key="2">
    <source>
        <dbReference type="Proteomes" id="UP000765507"/>
    </source>
</evidence>
<keyword evidence="2" id="KW-1185">Reference proteome</keyword>
<dbReference type="Proteomes" id="UP000765507">
    <property type="component" value="Unassembled WGS sequence"/>
</dbReference>
<proteinExistence type="predicted"/>
<accession>A0A8T1SDI9</accession>
<dbReference type="AlphaFoldDB" id="A0A8T1SDI9"/>
<dbReference type="EMBL" id="JAHGAV010000305">
    <property type="protein sequence ID" value="KAG6926683.1"/>
    <property type="molecule type" value="Genomic_DNA"/>
</dbReference>
<reference evidence="1 2" key="1">
    <citation type="journal article" date="2020" name="G3 (Bethesda)">
        <title>Draft Genome of the Common Snapping Turtle, Chelydra serpentina, a Model for Phenotypic Plasticity in Reptiles.</title>
        <authorList>
            <person name="Das D."/>
            <person name="Singh S.K."/>
            <person name="Bierstedt J."/>
            <person name="Erickson A."/>
            <person name="Galli G.L.J."/>
            <person name="Crossley D.A. 2nd"/>
            <person name="Rhen T."/>
        </authorList>
    </citation>
    <scope>NUCLEOTIDE SEQUENCE [LARGE SCALE GENOMIC DNA]</scope>
    <source>
        <strain evidence="1">KW</strain>
    </source>
</reference>
<feature type="non-terminal residue" evidence="1">
    <location>
        <position position="141"/>
    </location>
</feature>
<gene>
    <name evidence="1" type="ORF">G0U57_011609</name>
</gene>
<protein>
    <submittedName>
        <fullName evidence="1">Uncharacterized protein</fullName>
    </submittedName>
</protein>
<comment type="caution">
    <text evidence="1">The sequence shown here is derived from an EMBL/GenBank/DDBJ whole genome shotgun (WGS) entry which is preliminary data.</text>
</comment>
<sequence>MLHNPQLRVQVAESLSVCQRLVLAEVTRVGDLLEYDRGDWLDPLTLARRMGLSRACTPWRVLLEVRATLSPTALVFLDRVLREGTPCPPSTPGPQVLFIGPQPCGPSPPSHPFTVSRLHDLQLVRFQTMPRKHLYTLVLHA</sequence>